<accession>W4QD96</accession>
<comment type="caution">
    <text evidence="1">The sequence shown here is derived from an EMBL/GenBank/DDBJ whole genome shotgun (WGS) entry which is preliminary data.</text>
</comment>
<dbReference type="Proteomes" id="UP000018895">
    <property type="component" value="Unassembled WGS sequence"/>
</dbReference>
<evidence type="ECO:0000313" key="2">
    <source>
        <dbReference type="Proteomes" id="UP000018895"/>
    </source>
</evidence>
<proteinExistence type="predicted"/>
<keyword evidence="2" id="KW-1185">Reference proteome</keyword>
<evidence type="ECO:0000313" key="1">
    <source>
        <dbReference type="EMBL" id="GAE30015.1"/>
    </source>
</evidence>
<sequence>MHIGLFSQWNELMAATFRKNMRKPKNNFTGIYCPSIIILFFIKNRECKSIEEKRKGFKVKSFLFSNIN</sequence>
<protein>
    <submittedName>
        <fullName evidence="1">Uncharacterized protein</fullName>
    </submittedName>
</protein>
<dbReference type="AlphaFoldDB" id="W4QD96"/>
<reference evidence="1" key="1">
    <citation type="journal article" date="2014" name="Genome Announc.">
        <title>Draft Genome Sequences of Three Alkaliphilic Bacillus Strains, Bacillus wakoensis JCM 9140T, Bacillus akibai JCM 9157T, and Bacillus hemicellulosilyticus JCM 9152T.</title>
        <authorList>
            <person name="Yuki M."/>
            <person name="Oshima K."/>
            <person name="Suda W."/>
            <person name="Oshida Y."/>
            <person name="Kitamura K."/>
            <person name="Iida T."/>
            <person name="Hattori M."/>
            <person name="Ohkuma M."/>
        </authorList>
    </citation>
    <scope>NUCLEOTIDE SEQUENCE [LARGE SCALE GENOMIC DNA]</scope>
    <source>
        <strain evidence="1">JCM 9152</strain>
    </source>
</reference>
<name>W4QD96_9BACI</name>
<organism evidence="1 2">
    <name type="scientific">Halalkalibacter hemicellulosilyticusJCM 9152</name>
    <dbReference type="NCBI Taxonomy" id="1236971"/>
    <lineage>
        <taxon>Bacteria</taxon>
        <taxon>Bacillati</taxon>
        <taxon>Bacillota</taxon>
        <taxon>Bacilli</taxon>
        <taxon>Bacillales</taxon>
        <taxon>Bacillaceae</taxon>
        <taxon>Halalkalibacter</taxon>
    </lineage>
</organism>
<gene>
    <name evidence="1" type="ORF">JCM9152_1407</name>
</gene>
<dbReference type="EMBL" id="BAUU01000008">
    <property type="protein sequence ID" value="GAE30015.1"/>
    <property type="molecule type" value="Genomic_DNA"/>
</dbReference>